<comment type="caution">
    <text evidence="1">The sequence shown here is derived from an EMBL/GenBank/DDBJ whole genome shotgun (WGS) entry which is preliminary data.</text>
</comment>
<accession>H1KG83</accession>
<dbReference type="AlphaFoldDB" id="H1KG83"/>
<protein>
    <recommendedName>
        <fullName evidence="3">Helix-turn-helix domain-containing protein</fullName>
    </recommendedName>
</protein>
<gene>
    <name evidence="1" type="ORF">MetexDRAFT_1645</name>
</gene>
<dbReference type="PATRIC" id="fig|882800.3.peg.1614"/>
<evidence type="ECO:0000313" key="1">
    <source>
        <dbReference type="EMBL" id="EHP93424.1"/>
    </source>
</evidence>
<evidence type="ECO:0000313" key="2">
    <source>
        <dbReference type="Proteomes" id="UP000004382"/>
    </source>
</evidence>
<reference evidence="1 2" key="1">
    <citation type="submission" date="2011-09" db="EMBL/GenBank/DDBJ databases">
        <title>The draft genome of Methylobacterium extorquens DSM 13060.</title>
        <authorList>
            <consortium name="US DOE Joint Genome Institute (JGI-PGF)"/>
            <person name="Lucas S."/>
            <person name="Han J."/>
            <person name="Lapidus A."/>
            <person name="Cheng J.-F."/>
            <person name="Goodwin L."/>
            <person name="Pitluck S."/>
            <person name="Peters L."/>
            <person name="Land M.L."/>
            <person name="Hauser L."/>
            <person name="Koskimaki J."/>
            <person name="Halonen O."/>
            <person name="Pirttila A."/>
            <person name="Frank C."/>
            <person name="Woyke T.J."/>
        </authorList>
    </citation>
    <scope>NUCLEOTIDE SEQUENCE [LARGE SCALE GENOMIC DNA]</scope>
    <source>
        <strain evidence="1 2">DSM 13060</strain>
    </source>
</reference>
<sequence length="75" mass="8196">MPATSDATDLLYGVPAIATAFGWKPRQVYHLKDQHELPTFKIGRTVCASRAAVRSWLAAREAAALAAQHRPPQGR</sequence>
<proteinExistence type="predicted"/>
<dbReference type="Proteomes" id="UP000004382">
    <property type="component" value="Unassembled WGS sequence"/>
</dbReference>
<name>H1KG83_METEX</name>
<organism evidence="1 2">
    <name type="scientific">Methylorubrum extorquens DSM 13060</name>
    <dbReference type="NCBI Taxonomy" id="882800"/>
    <lineage>
        <taxon>Bacteria</taxon>
        <taxon>Pseudomonadati</taxon>
        <taxon>Pseudomonadota</taxon>
        <taxon>Alphaproteobacteria</taxon>
        <taxon>Hyphomicrobiales</taxon>
        <taxon>Methylobacteriaceae</taxon>
        <taxon>Methylorubrum</taxon>
    </lineage>
</organism>
<evidence type="ECO:0008006" key="3">
    <source>
        <dbReference type="Google" id="ProtNLM"/>
    </source>
</evidence>
<dbReference type="RefSeq" id="WP_003598710.1">
    <property type="nucleotide sequence ID" value="NZ_AGJK01000031.1"/>
</dbReference>
<dbReference type="EMBL" id="AGJK01000031">
    <property type="protein sequence ID" value="EHP93424.1"/>
    <property type="molecule type" value="Genomic_DNA"/>
</dbReference>